<evidence type="ECO:0000313" key="1">
    <source>
        <dbReference type="EMBL" id="MET3527271.1"/>
    </source>
</evidence>
<sequence length="220" mass="23494">MGLAYFLNGVPTKVAGAVRIGEFVYAAAAIEAMIPAEQAALGVVEYQPAGPVPAGQRVLGTYLITQGGVVVERYQLEPIPLEERKAALLIAIDAERDRRQQLDLVYDFGEIVAVDDAGNEAPAGQKALQMKFEPDQRNWLGLQSQALAAVFSGQGELVMPMRAEDNFNVQTTALQVLGATAAMVARNAAILFFGGQLKTQVRNAANATVLDAININIGWP</sequence>
<dbReference type="EMBL" id="JBEPLU010000002">
    <property type="protein sequence ID" value="MET3527271.1"/>
    <property type="molecule type" value="Genomic_DNA"/>
</dbReference>
<name>A0ABV2EKZ4_9CAUL</name>
<organism evidence="1 2">
    <name type="scientific">Phenylobacterium koreense</name>
    <dbReference type="NCBI Taxonomy" id="266125"/>
    <lineage>
        <taxon>Bacteria</taxon>
        <taxon>Pseudomonadati</taxon>
        <taxon>Pseudomonadota</taxon>
        <taxon>Alphaproteobacteria</taxon>
        <taxon>Caulobacterales</taxon>
        <taxon>Caulobacteraceae</taxon>
        <taxon>Phenylobacterium</taxon>
    </lineage>
</organism>
<comment type="caution">
    <text evidence="1">The sequence shown here is derived from an EMBL/GenBank/DDBJ whole genome shotgun (WGS) entry which is preliminary data.</text>
</comment>
<gene>
    <name evidence="1" type="ORF">ABID41_002389</name>
</gene>
<reference evidence="1 2" key="1">
    <citation type="submission" date="2024-06" db="EMBL/GenBank/DDBJ databases">
        <title>Genomic Encyclopedia of Type Strains, Phase IV (KMG-IV): sequencing the most valuable type-strain genomes for metagenomic binning, comparative biology and taxonomic classification.</title>
        <authorList>
            <person name="Goeker M."/>
        </authorList>
    </citation>
    <scope>NUCLEOTIDE SEQUENCE [LARGE SCALE GENOMIC DNA]</scope>
    <source>
        <strain evidence="1 2">DSM 17809</strain>
    </source>
</reference>
<protein>
    <recommendedName>
        <fullName evidence="3">DUF4376 domain-containing protein</fullName>
    </recommendedName>
</protein>
<evidence type="ECO:0000313" key="2">
    <source>
        <dbReference type="Proteomes" id="UP001549110"/>
    </source>
</evidence>
<dbReference type="RefSeq" id="WP_354297766.1">
    <property type="nucleotide sequence ID" value="NZ_JBEPLU010000002.1"/>
</dbReference>
<evidence type="ECO:0008006" key="3">
    <source>
        <dbReference type="Google" id="ProtNLM"/>
    </source>
</evidence>
<accession>A0ABV2EKZ4</accession>
<dbReference type="Proteomes" id="UP001549110">
    <property type="component" value="Unassembled WGS sequence"/>
</dbReference>
<proteinExistence type="predicted"/>
<keyword evidence="2" id="KW-1185">Reference proteome</keyword>